<dbReference type="GO" id="GO:0008170">
    <property type="term" value="F:N-methyltransferase activity"/>
    <property type="evidence" value="ECO:0007669"/>
    <property type="project" value="InterPro"/>
</dbReference>
<dbReference type="PIRSF" id="PIRSF015855">
    <property type="entry name" value="TypeIII_Mtase_mKpnI"/>
    <property type="match status" value="1"/>
</dbReference>
<organism evidence="7 8">
    <name type="scientific">Geobacillus proteiniphilus</name>
    <dbReference type="NCBI Taxonomy" id="860353"/>
    <lineage>
        <taxon>Bacteria</taxon>
        <taxon>Bacillati</taxon>
        <taxon>Bacillota</taxon>
        <taxon>Bacilli</taxon>
        <taxon>Bacillales</taxon>
        <taxon>Anoxybacillaceae</taxon>
        <taxon>Geobacillus</taxon>
    </lineage>
</organism>
<keyword evidence="2" id="KW-0489">Methyltransferase</keyword>
<dbReference type="Gene3D" id="3.40.50.150">
    <property type="entry name" value="Vaccinia Virus protein VP39"/>
    <property type="match status" value="1"/>
</dbReference>
<dbReference type="InterPro" id="IPR002052">
    <property type="entry name" value="DNA_methylase_N6_adenine_CS"/>
</dbReference>
<dbReference type="GO" id="GO:0009307">
    <property type="term" value="P:DNA restriction-modification system"/>
    <property type="evidence" value="ECO:0007669"/>
    <property type="project" value="UniProtKB-KW"/>
</dbReference>
<dbReference type="InterPro" id="IPR002295">
    <property type="entry name" value="N4/N6-MTase_EcoPI_Mod-like"/>
</dbReference>
<reference evidence="7 8" key="1">
    <citation type="submission" date="2016-11" db="EMBL/GenBank/DDBJ databases">
        <authorList>
            <person name="Kadnikov V."/>
            <person name="Nazina T."/>
        </authorList>
    </citation>
    <scope>NUCLEOTIDE SEQUENCE [LARGE SCALE GENOMIC DNA]</scope>
    <source>
        <strain evidence="7 8">1017</strain>
    </source>
</reference>
<dbReference type="GO" id="GO:0032259">
    <property type="term" value="P:methylation"/>
    <property type="evidence" value="ECO:0007669"/>
    <property type="project" value="UniProtKB-KW"/>
</dbReference>
<evidence type="ECO:0000256" key="1">
    <source>
        <dbReference type="ARBA" id="ARBA00006594"/>
    </source>
</evidence>
<protein>
    <submittedName>
        <fullName evidence="7">Type III restriction-modification system methylation subunit</fullName>
    </submittedName>
</protein>
<sequence>MNRRVALTLERRTRLASFVPASFRRRRVFWQETAEPWRNNGNTVSFSRTRSAAHRAVQEERGRAMANVGGRRKPAADARLEAIKKLFPEAVVDGGIDWELLKRVFGGHERQEAYEFTWPGKAEARRLAELPASGVLRPDRAASKQWETTNNWYIEGDNLEALKLLRTSHAGTIQMIYIDPPYNTGKVLTYKDNWRKGKAVVPSGIQEEARAHAGWLNMMYPRLWVARELLAETGAIFISIDDTEQANLRKMCDEIFGERNFVATFIWQRAFSPVNMNKFASRNHDFILCYAKNIDRLAWYGLPRHPEADGRYANPDNDPRGPWTSGDLSVGPPISEKIYEIVTPSGRVVSPPNGYCWRVTKERFAELAADNRIWFGKDGSGVPRLKRFLSEVKPTVTPLTIWTHDEVSHSQEAKKELKELFDGLAVMDYPKPVKLIQRMVALTTRDDDLILDFFSGSATTAHAVMQQNAEDGGRRSFMMVQLPERLAETSEAYRVGFRTICDIGRERIRRAGEKIVYETGKTELDIGFKVFRIERTNQPAR</sequence>
<dbReference type="EMBL" id="MQMG01000060">
    <property type="protein sequence ID" value="OKO89081.1"/>
    <property type="molecule type" value="Genomic_DNA"/>
</dbReference>
<feature type="domain" description="DNA methylase N-4/N-6" evidence="6">
    <location>
        <begin position="173"/>
        <end position="470"/>
    </location>
</feature>
<evidence type="ECO:0000256" key="2">
    <source>
        <dbReference type="ARBA" id="ARBA00022603"/>
    </source>
</evidence>
<comment type="similarity">
    <text evidence="1">Belongs to the N(4)/N(6)-methyltransferase family.</text>
</comment>
<dbReference type="PRINTS" id="PR00506">
    <property type="entry name" value="D21N6MTFRASE"/>
</dbReference>
<gene>
    <name evidence="7" type="ORF">BRO54_3409</name>
</gene>
<dbReference type="Proteomes" id="UP000186030">
    <property type="component" value="Unassembled WGS sequence"/>
</dbReference>
<comment type="caution">
    <text evidence="7">The sequence shown here is derived from an EMBL/GenBank/DDBJ whole genome shotgun (WGS) entry which is preliminary data.</text>
</comment>
<keyword evidence="4" id="KW-0949">S-adenosyl-L-methionine</keyword>
<keyword evidence="3" id="KW-0808">Transferase</keyword>
<keyword evidence="5" id="KW-0680">Restriction system</keyword>
<evidence type="ECO:0000313" key="8">
    <source>
        <dbReference type="Proteomes" id="UP000186030"/>
    </source>
</evidence>
<dbReference type="Pfam" id="PF01555">
    <property type="entry name" value="N6_N4_Mtase"/>
    <property type="match status" value="1"/>
</dbReference>
<dbReference type="AlphaFoldDB" id="A0A1Q5SM55"/>
<evidence type="ECO:0000256" key="3">
    <source>
        <dbReference type="ARBA" id="ARBA00022679"/>
    </source>
</evidence>
<dbReference type="SUPFAM" id="SSF53335">
    <property type="entry name" value="S-adenosyl-L-methionine-dependent methyltransferases"/>
    <property type="match status" value="1"/>
</dbReference>
<dbReference type="PROSITE" id="PS00092">
    <property type="entry name" value="N6_MTASE"/>
    <property type="match status" value="1"/>
</dbReference>
<name>A0A1Q5SM55_9BACL</name>
<dbReference type="GO" id="GO:0003677">
    <property type="term" value="F:DNA binding"/>
    <property type="evidence" value="ECO:0007669"/>
    <property type="project" value="InterPro"/>
</dbReference>
<proteinExistence type="inferred from homology"/>
<evidence type="ECO:0000313" key="7">
    <source>
        <dbReference type="EMBL" id="OKO89081.1"/>
    </source>
</evidence>
<dbReference type="InterPro" id="IPR029063">
    <property type="entry name" value="SAM-dependent_MTases_sf"/>
</dbReference>
<evidence type="ECO:0000256" key="5">
    <source>
        <dbReference type="ARBA" id="ARBA00022747"/>
    </source>
</evidence>
<dbReference type="InterPro" id="IPR002941">
    <property type="entry name" value="DNA_methylase_N4/N6"/>
</dbReference>
<evidence type="ECO:0000259" key="6">
    <source>
        <dbReference type="Pfam" id="PF01555"/>
    </source>
</evidence>
<reference evidence="8" key="2">
    <citation type="submission" date="2017-01" db="EMBL/GenBank/DDBJ databases">
        <title>Genome sequencing and annotation of Geobacillus sp. 1017, a Hydrocarbon-Oxidizing Thermophilic Bacterium Isolated from a Heavy Oil Reservoir (China).</title>
        <authorList>
            <person name="Kadnikov V.V."/>
            <person name="Mardanov A.V."/>
            <person name="Poltaraus A.B."/>
            <person name="Sokolova D.S."/>
            <person name="Semenova E.M."/>
            <person name="Ravin N.V."/>
            <person name="Tourova T.P."/>
            <person name="Nazina T.N."/>
        </authorList>
    </citation>
    <scope>NUCLEOTIDE SEQUENCE [LARGE SCALE GENOMIC DNA]</scope>
    <source>
        <strain evidence="8">1017</strain>
    </source>
</reference>
<accession>A0A1Q5SM55</accession>
<evidence type="ECO:0000256" key="4">
    <source>
        <dbReference type="ARBA" id="ARBA00022691"/>
    </source>
</evidence>